<sequence length="23" mass="2755">MRIVIDTLDEYFHQLPVVSRLPL</sequence>
<dbReference type="EMBL" id="FMJY01000004">
    <property type="protein sequence ID" value="SCO84401.1"/>
    <property type="molecule type" value="Genomic_DNA"/>
</dbReference>
<evidence type="ECO:0000313" key="2">
    <source>
        <dbReference type="Proteomes" id="UP000219369"/>
    </source>
</evidence>
<protein>
    <submittedName>
        <fullName evidence="1">Uncharacterized protein</fullName>
    </submittedName>
</protein>
<evidence type="ECO:0000313" key="1">
    <source>
        <dbReference type="EMBL" id="SCO84401.1"/>
    </source>
</evidence>
<proteinExistence type="predicted"/>
<dbReference type="Proteomes" id="UP000219369">
    <property type="component" value="Unassembled WGS sequence"/>
</dbReference>
<dbReference type="AlphaFoldDB" id="A0A2H3TF66"/>
<reference evidence="2" key="1">
    <citation type="submission" date="2016-09" db="EMBL/GenBank/DDBJ databases">
        <authorList>
            <person name="Guldener U."/>
        </authorList>
    </citation>
    <scope>NUCLEOTIDE SEQUENCE [LARGE SCALE GENOMIC DNA]</scope>
    <source>
        <strain evidence="2">V64-1</strain>
    </source>
</reference>
<name>A0A2H3TF66_FUSOX</name>
<accession>A0A2H3TF66</accession>
<organism evidence="1 2">
    <name type="scientific">Fusarium oxysporum</name>
    <name type="common">Fusarium vascular wilt</name>
    <dbReference type="NCBI Taxonomy" id="5507"/>
    <lineage>
        <taxon>Eukaryota</taxon>
        <taxon>Fungi</taxon>
        <taxon>Dikarya</taxon>
        <taxon>Ascomycota</taxon>
        <taxon>Pezizomycotina</taxon>
        <taxon>Sordariomycetes</taxon>
        <taxon>Hypocreomycetidae</taxon>
        <taxon>Hypocreales</taxon>
        <taxon>Nectriaceae</taxon>
        <taxon>Fusarium</taxon>
        <taxon>Fusarium oxysporum species complex</taxon>
    </lineage>
</organism>
<gene>
    <name evidence="1" type="ORF">FRV6_08528</name>
</gene>